<sequence length="284" mass="30621">PRLSQPRVLPMRLEETQPWKEEHRGQRSTEQTTAAGRAWDARRFLDDRRPSDGPLQNRLYATEPGPLYLTHGLLDASTTLSGFGASGSQQLTLVSFRQGTDGAGTVPVLDHAWGPGTWYDVRQDVSGTSSVRRVCLGAEAGFVLRKELTGPTSDAPCADFQDAEATPLEEAVLHAVSEAVSQPQQWPPVTAGTAPSRRETFTVAQHPIPAVVIEAPAGEGAERRVQVTHYAAEPWGAALQGLADEARFTPLSDAVFRAPPKGKRVAEDSTALAGWGRWVKDGGK</sequence>
<feature type="compositionally biased region" description="Basic and acidic residues" evidence="1">
    <location>
        <begin position="39"/>
        <end position="51"/>
    </location>
</feature>
<reference evidence="2 3" key="1">
    <citation type="submission" date="2020-05" db="EMBL/GenBank/DDBJ databases">
        <authorList>
            <person name="Whitworth D."/>
        </authorList>
    </citation>
    <scope>NUCLEOTIDE SEQUENCE [LARGE SCALE GENOMIC DNA]</scope>
    <source>
        <strain evidence="2 3">AB043B</strain>
    </source>
</reference>
<evidence type="ECO:0000313" key="2">
    <source>
        <dbReference type="EMBL" id="NOK38803.1"/>
    </source>
</evidence>
<organism evidence="2 3">
    <name type="scientific">Corallococcus exercitus</name>
    <dbReference type="NCBI Taxonomy" id="2316736"/>
    <lineage>
        <taxon>Bacteria</taxon>
        <taxon>Pseudomonadati</taxon>
        <taxon>Myxococcota</taxon>
        <taxon>Myxococcia</taxon>
        <taxon>Myxococcales</taxon>
        <taxon>Cystobacterineae</taxon>
        <taxon>Myxococcaceae</taxon>
        <taxon>Corallococcus</taxon>
    </lineage>
</organism>
<feature type="compositionally biased region" description="Basic and acidic residues" evidence="1">
    <location>
        <begin position="12"/>
        <end position="27"/>
    </location>
</feature>
<dbReference type="Pfam" id="PF19544">
    <property type="entry name" value="DUF6068"/>
    <property type="match status" value="1"/>
</dbReference>
<gene>
    <name evidence="2" type="ORF">HMI49_37010</name>
</gene>
<proteinExistence type="predicted"/>
<feature type="region of interest" description="Disordered" evidence="1">
    <location>
        <begin position="1"/>
        <end position="59"/>
    </location>
</feature>
<dbReference type="Proteomes" id="UP000563426">
    <property type="component" value="Unassembled WGS sequence"/>
</dbReference>
<protein>
    <submittedName>
        <fullName evidence="2">Uncharacterized protein</fullName>
    </submittedName>
</protein>
<dbReference type="EMBL" id="JABFJV010000369">
    <property type="protein sequence ID" value="NOK38803.1"/>
    <property type="molecule type" value="Genomic_DNA"/>
</dbReference>
<accession>A0A7Y4KS48</accession>
<feature type="non-terminal residue" evidence="2">
    <location>
        <position position="1"/>
    </location>
</feature>
<name>A0A7Y4KS48_9BACT</name>
<dbReference type="RefSeq" id="WP_171438296.1">
    <property type="nucleotide sequence ID" value="NZ_JABFJV010000369.1"/>
</dbReference>
<dbReference type="AlphaFoldDB" id="A0A7Y4KS48"/>
<evidence type="ECO:0000256" key="1">
    <source>
        <dbReference type="SAM" id="MobiDB-lite"/>
    </source>
</evidence>
<dbReference type="InterPro" id="IPR045712">
    <property type="entry name" value="DUF6068"/>
</dbReference>
<comment type="caution">
    <text evidence="2">The sequence shown here is derived from an EMBL/GenBank/DDBJ whole genome shotgun (WGS) entry which is preliminary data.</text>
</comment>
<keyword evidence="3" id="KW-1185">Reference proteome</keyword>
<evidence type="ECO:0000313" key="3">
    <source>
        <dbReference type="Proteomes" id="UP000563426"/>
    </source>
</evidence>